<evidence type="ECO:0000256" key="8">
    <source>
        <dbReference type="ARBA" id="ARBA00048258"/>
    </source>
</evidence>
<dbReference type="InterPro" id="IPR003721">
    <property type="entry name" value="Pantoate_ligase"/>
</dbReference>
<dbReference type="FunFam" id="3.40.50.620:FF:000013">
    <property type="entry name" value="Pantothenate synthetase"/>
    <property type="match status" value="1"/>
</dbReference>
<dbReference type="CDD" id="cd00560">
    <property type="entry name" value="PanC"/>
    <property type="match status" value="1"/>
</dbReference>
<comment type="subunit">
    <text evidence="9">Homodimer.</text>
</comment>
<evidence type="ECO:0000256" key="3">
    <source>
        <dbReference type="ARBA" id="ARBA00022490"/>
    </source>
</evidence>
<organism evidence="10 11">
    <name type="scientific">Fervidibacillus albus</name>
    <dbReference type="NCBI Taxonomy" id="2980026"/>
    <lineage>
        <taxon>Bacteria</taxon>
        <taxon>Bacillati</taxon>
        <taxon>Bacillota</taxon>
        <taxon>Bacilli</taxon>
        <taxon>Bacillales</taxon>
        <taxon>Bacillaceae</taxon>
        <taxon>Fervidibacillus</taxon>
    </lineage>
</organism>
<evidence type="ECO:0000256" key="6">
    <source>
        <dbReference type="ARBA" id="ARBA00022741"/>
    </source>
</evidence>
<dbReference type="InterPro" id="IPR014729">
    <property type="entry name" value="Rossmann-like_a/b/a_fold"/>
</dbReference>
<keyword evidence="11" id="KW-1185">Reference proteome</keyword>
<comment type="subcellular location">
    <subcellularLocation>
        <location evidence="9">Cytoplasm</location>
    </subcellularLocation>
</comment>
<dbReference type="KEGG" id="faf:OE104_04475"/>
<dbReference type="GO" id="GO:0004592">
    <property type="term" value="F:pantoate-beta-alanine ligase activity"/>
    <property type="evidence" value="ECO:0007669"/>
    <property type="project" value="UniProtKB-UniRule"/>
</dbReference>
<evidence type="ECO:0000313" key="10">
    <source>
        <dbReference type="EMBL" id="WAA10580.1"/>
    </source>
</evidence>
<feature type="binding site" evidence="9">
    <location>
        <position position="61"/>
    </location>
    <ligand>
        <name>(R)-pantoate</name>
        <dbReference type="ChEBI" id="CHEBI:15980"/>
    </ligand>
</feature>
<feature type="binding site" evidence="9">
    <location>
        <begin position="184"/>
        <end position="187"/>
    </location>
    <ligand>
        <name>ATP</name>
        <dbReference type="ChEBI" id="CHEBI:30616"/>
    </ligand>
</feature>
<sequence>MKRIFSIENMQHISHRLKRSGKKIGFVPTMGYLHEGHIALMKKAKEENDIVVLSVFVNPLQFGPNEDFHSYPRDERRDQELAEINGMDYLFMPSIEEMYPESMTTTIKVKQRVDVLCGRKRKGHFDGVAVVIAKLFHIVQPDRAYFGLKDAQQVAVIHGLIRDYHFPVQLRTVETVREEDGLAKSSRNVHLTKSERQQAKYLYRSLLLGKDLIEKGERYPSVILQKIQSFLTERIDGKIDYIEMYSYPELKPLRTIDEDIIIALAVQFSKVRLIDNIILKGKEKRRFLSEEKICTGR</sequence>
<dbReference type="EMBL" id="CP106878">
    <property type="protein sequence ID" value="WAA10580.1"/>
    <property type="molecule type" value="Genomic_DNA"/>
</dbReference>
<feature type="binding site" evidence="9">
    <location>
        <position position="176"/>
    </location>
    <ligand>
        <name>ATP</name>
        <dbReference type="ChEBI" id="CHEBI:30616"/>
    </ligand>
</feature>
<dbReference type="InterPro" id="IPR042176">
    <property type="entry name" value="Pantoate_ligase_C"/>
</dbReference>
<comment type="pathway">
    <text evidence="1 9">Cofactor biosynthesis; (R)-pantothenate biosynthesis; (R)-pantothenate from (R)-pantoate and beta-alanine: step 1/1.</text>
</comment>
<dbReference type="SUPFAM" id="SSF52374">
    <property type="entry name" value="Nucleotidylyl transferase"/>
    <property type="match status" value="1"/>
</dbReference>
<comment type="miscellaneous">
    <text evidence="9">The reaction proceeds by a bi uni uni bi ping pong mechanism.</text>
</comment>
<dbReference type="EC" id="6.3.2.1" evidence="9"/>
<dbReference type="RefSeq" id="WP_275418375.1">
    <property type="nucleotide sequence ID" value="NZ_CP106878.1"/>
</dbReference>
<evidence type="ECO:0000313" key="11">
    <source>
        <dbReference type="Proteomes" id="UP001164718"/>
    </source>
</evidence>
<evidence type="ECO:0000256" key="7">
    <source>
        <dbReference type="ARBA" id="ARBA00022840"/>
    </source>
</evidence>
<feature type="active site" description="Proton donor" evidence="9">
    <location>
        <position position="37"/>
    </location>
</feature>
<comment type="similarity">
    <text evidence="2 9">Belongs to the pantothenate synthetase family.</text>
</comment>
<dbReference type="Gene3D" id="3.40.50.620">
    <property type="entry name" value="HUPs"/>
    <property type="match status" value="1"/>
</dbReference>
<comment type="function">
    <text evidence="9">Catalyzes the condensation of pantoate with beta-alanine in an ATP-dependent reaction via a pantoyl-adenylate intermediate.</text>
</comment>
<dbReference type="NCBIfam" id="TIGR00018">
    <property type="entry name" value="panC"/>
    <property type="match status" value="1"/>
</dbReference>
<dbReference type="InterPro" id="IPR004821">
    <property type="entry name" value="Cyt_trans-like"/>
</dbReference>
<accession>A0A9E8LWF1</accession>
<keyword evidence="7 9" id="KW-0067">ATP-binding</keyword>
<protein>
    <recommendedName>
        <fullName evidence="9">Pantothenate synthetase</fullName>
        <shortName evidence="9">PS</shortName>
        <ecNumber evidence="9">6.3.2.1</ecNumber>
    </recommendedName>
    <alternativeName>
        <fullName evidence="9">Pantoate--beta-alanine ligase</fullName>
    </alternativeName>
    <alternativeName>
        <fullName evidence="9">Pantoate-activating enzyme</fullName>
    </alternativeName>
</protein>
<evidence type="ECO:0000256" key="9">
    <source>
        <dbReference type="HAMAP-Rule" id="MF_00158"/>
    </source>
</evidence>
<evidence type="ECO:0000256" key="2">
    <source>
        <dbReference type="ARBA" id="ARBA00009256"/>
    </source>
</evidence>
<dbReference type="GO" id="GO:0005829">
    <property type="term" value="C:cytosol"/>
    <property type="evidence" value="ECO:0007669"/>
    <property type="project" value="TreeGrafter"/>
</dbReference>
<dbReference type="GO" id="GO:0005524">
    <property type="term" value="F:ATP binding"/>
    <property type="evidence" value="ECO:0007669"/>
    <property type="project" value="UniProtKB-KW"/>
</dbReference>
<proteinExistence type="inferred from homology"/>
<dbReference type="NCBIfam" id="TIGR00125">
    <property type="entry name" value="cyt_tran_rel"/>
    <property type="match status" value="1"/>
</dbReference>
<keyword evidence="5 9" id="KW-0566">Pantothenate biosynthesis</keyword>
<keyword evidence="6 9" id="KW-0547">Nucleotide-binding</keyword>
<comment type="catalytic activity">
    <reaction evidence="8 9">
        <text>(R)-pantoate + beta-alanine + ATP = (R)-pantothenate + AMP + diphosphate + H(+)</text>
        <dbReference type="Rhea" id="RHEA:10912"/>
        <dbReference type="ChEBI" id="CHEBI:15378"/>
        <dbReference type="ChEBI" id="CHEBI:15980"/>
        <dbReference type="ChEBI" id="CHEBI:29032"/>
        <dbReference type="ChEBI" id="CHEBI:30616"/>
        <dbReference type="ChEBI" id="CHEBI:33019"/>
        <dbReference type="ChEBI" id="CHEBI:57966"/>
        <dbReference type="ChEBI" id="CHEBI:456215"/>
        <dbReference type="EC" id="6.3.2.1"/>
    </reaction>
</comment>
<dbReference type="PANTHER" id="PTHR21299:SF1">
    <property type="entry name" value="PANTOATE--BETA-ALANINE LIGASE"/>
    <property type="match status" value="1"/>
</dbReference>
<evidence type="ECO:0000256" key="5">
    <source>
        <dbReference type="ARBA" id="ARBA00022655"/>
    </source>
</evidence>
<keyword evidence="4 9" id="KW-0436">Ligase</keyword>
<gene>
    <name evidence="9 10" type="primary">panC</name>
    <name evidence="10" type="ORF">OE104_04475</name>
</gene>
<evidence type="ECO:0000256" key="4">
    <source>
        <dbReference type="ARBA" id="ARBA00022598"/>
    </source>
</evidence>
<evidence type="ECO:0000256" key="1">
    <source>
        <dbReference type="ARBA" id="ARBA00004990"/>
    </source>
</evidence>
<name>A0A9E8LWF1_9BACI</name>
<dbReference type="Gene3D" id="3.30.1300.10">
    <property type="entry name" value="Pantoate-beta-alanine ligase, C-terminal domain"/>
    <property type="match status" value="1"/>
</dbReference>
<dbReference type="FunFam" id="3.30.1300.10:FF:000001">
    <property type="entry name" value="Pantothenate synthetase"/>
    <property type="match status" value="1"/>
</dbReference>
<dbReference type="Proteomes" id="UP001164718">
    <property type="component" value="Chromosome"/>
</dbReference>
<keyword evidence="3 9" id="KW-0963">Cytoplasm</keyword>
<feature type="binding site" evidence="9">
    <location>
        <begin position="30"/>
        <end position="37"/>
    </location>
    <ligand>
        <name>ATP</name>
        <dbReference type="ChEBI" id="CHEBI:30616"/>
    </ligand>
</feature>
<dbReference type="GO" id="GO:0015940">
    <property type="term" value="P:pantothenate biosynthetic process"/>
    <property type="evidence" value="ECO:0007669"/>
    <property type="project" value="UniProtKB-UniRule"/>
</dbReference>
<dbReference type="HAMAP" id="MF_00158">
    <property type="entry name" value="PanC"/>
    <property type="match status" value="1"/>
</dbReference>
<feature type="binding site" evidence="9">
    <location>
        <begin position="147"/>
        <end position="150"/>
    </location>
    <ligand>
        <name>ATP</name>
        <dbReference type="ChEBI" id="CHEBI:30616"/>
    </ligand>
</feature>
<dbReference type="PANTHER" id="PTHR21299">
    <property type="entry name" value="CYTIDYLATE KINASE/PANTOATE-BETA-ALANINE LIGASE"/>
    <property type="match status" value="1"/>
</dbReference>
<dbReference type="AlphaFoldDB" id="A0A9E8LWF1"/>
<dbReference type="Pfam" id="PF02569">
    <property type="entry name" value="Pantoate_ligase"/>
    <property type="match status" value="1"/>
</dbReference>
<reference evidence="10" key="1">
    <citation type="submission" date="2022-09" db="EMBL/GenBank/DDBJ databases">
        <title>Complete Genomes of Fervidibacillus albus and Fervidibacillus halotolerans isolated from tidal flat sediments.</title>
        <authorList>
            <person name="Kwon K.K."/>
            <person name="Yang S.-H."/>
            <person name="Park M.J."/>
            <person name="Oh H.-M."/>
        </authorList>
    </citation>
    <scope>NUCLEOTIDE SEQUENCE</scope>
    <source>
        <strain evidence="10">MEBiC13591</strain>
    </source>
</reference>
<feature type="binding site" evidence="9">
    <location>
        <position position="61"/>
    </location>
    <ligand>
        <name>beta-alanine</name>
        <dbReference type="ChEBI" id="CHEBI:57966"/>
    </ligand>
</feature>
<feature type="binding site" evidence="9">
    <location>
        <position position="153"/>
    </location>
    <ligand>
        <name>(R)-pantoate</name>
        <dbReference type="ChEBI" id="CHEBI:15980"/>
    </ligand>
</feature>